<feature type="transmembrane region" description="Helical" evidence="1">
    <location>
        <begin position="130"/>
        <end position="149"/>
    </location>
</feature>
<proteinExistence type="predicted"/>
<dbReference type="EMBL" id="CP002032">
    <property type="protein sequence ID" value="ADH60035.1"/>
    <property type="molecule type" value="Genomic_DNA"/>
</dbReference>
<keyword evidence="1" id="KW-0812">Transmembrane</keyword>
<feature type="transmembrane region" description="Helical" evidence="1">
    <location>
        <begin position="48"/>
        <end position="67"/>
    </location>
</feature>
<keyword evidence="3" id="KW-1185">Reference proteome</keyword>
<feature type="transmembrane region" description="Helical" evidence="1">
    <location>
        <begin position="178"/>
        <end position="211"/>
    </location>
</feature>
<feature type="transmembrane region" description="Helical" evidence="1">
    <location>
        <begin position="98"/>
        <end position="118"/>
    </location>
</feature>
<name>A0ABM5LMX5_THEM3</name>
<evidence type="ECO:0000313" key="2">
    <source>
        <dbReference type="EMBL" id="ADH60035.1"/>
    </source>
</evidence>
<dbReference type="InterPro" id="IPR006938">
    <property type="entry name" value="DUF624"/>
</dbReference>
<dbReference type="Pfam" id="PF04854">
    <property type="entry name" value="DUF624"/>
    <property type="match status" value="1"/>
</dbReference>
<protein>
    <recommendedName>
        <fullName evidence="4">Integral membrane protein</fullName>
    </recommendedName>
</protein>
<sequence>MFGNFFNQMYFGNPRKPDLKPEDIPKKGIPLFIDIFCSNFWQLISLNLLLIIFSIPIITIGPAFAGFNHVLRNYVFRKNVWLWNDFKDGAFKNLKQSLIITLINMLVAFVLINNYKIYSIMNNDFIKKSGIIITGLIGLMYLLMNIYIFPMMVTYDLKTKHIFKNAFIFSVIEFPRTLGILLICLFVLFVSIILAFIPLVLISFSLMGLIINVFDRMIFEKYIDNKNQVTGNDN</sequence>
<evidence type="ECO:0008006" key="4">
    <source>
        <dbReference type="Google" id="ProtNLM"/>
    </source>
</evidence>
<evidence type="ECO:0000313" key="3">
    <source>
        <dbReference type="Proteomes" id="UP000002064"/>
    </source>
</evidence>
<organism evidence="2 3">
    <name type="scientific">Thermoanaerobacter mathranii subsp. mathranii (strain DSM 11426 / CCUG 53645 / CIP 108742 / A3)</name>
    <dbReference type="NCBI Taxonomy" id="583358"/>
    <lineage>
        <taxon>Bacteria</taxon>
        <taxon>Bacillati</taxon>
        <taxon>Bacillota</taxon>
        <taxon>Clostridia</taxon>
        <taxon>Thermoanaerobacterales</taxon>
        <taxon>Thermoanaerobacteraceae</taxon>
        <taxon>Thermoanaerobacter</taxon>
    </lineage>
</organism>
<keyword evidence="1" id="KW-0472">Membrane</keyword>
<evidence type="ECO:0000256" key="1">
    <source>
        <dbReference type="SAM" id="Phobius"/>
    </source>
</evidence>
<accession>A0ABM5LMX5</accession>
<dbReference type="Proteomes" id="UP000002064">
    <property type="component" value="Chromosome"/>
</dbReference>
<gene>
    <name evidence="2" type="ordered locus">Tmath_0252</name>
</gene>
<dbReference type="RefSeq" id="WP_013149676.1">
    <property type="nucleotide sequence ID" value="NC_014209.1"/>
</dbReference>
<keyword evidence="1" id="KW-1133">Transmembrane helix</keyword>
<reference evidence="2 3" key="1">
    <citation type="submission" date="2010-05" db="EMBL/GenBank/DDBJ databases">
        <title>Complete sequence of Thermoanaerobacter mathranii subsp. mathranii mathranii str. A3.</title>
        <authorList>
            <consortium name="US DOE Joint Genome Institute"/>
            <person name="Lucas S."/>
            <person name="Copeland A."/>
            <person name="Lapidus A."/>
            <person name="Cheng J.-F."/>
            <person name="Bruce D."/>
            <person name="Goodwin L."/>
            <person name="Pitluck S."/>
            <person name="Held B."/>
            <person name="Detter J.C."/>
            <person name="Han C."/>
            <person name="Tapia R."/>
            <person name="Land M."/>
            <person name="Hauser L."/>
            <person name="Kyrpides N."/>
            <person name="Mikhailova N."/>
            <person name="Zhou J."/>
            <person name="Hemme C."/>
            <person name="Woyke T."/>
        </authorList>
    </citation>
    <scope>NUCLEOTIDE SEQUENCE [LARGE SCALE GENOMIC DNA]</scope>
    <source>
        <strain evidence="2 3">A3</strain>
    </source>
</reference>